<protein>
    <submittedName>
        <fullName evidence="1">Alcohol oxidase-like protein</fullName>
    </submittedName>
</protein>
<proteinExistence type="predicted"/>
<name>A0ACC0CQD8_9PEZI</name>
<evidence type="ECO:0000313" key="1">
    <source>
        <dbReference type="EMBL" id="KAI6082693.1"/>
    </source>
</evidence>
<dbReference type="EMBL" id="MU394365">
    <property type="protein sequence ID" value="KAI6082693.1"/>
    <property type="molecule type" value="Genomic_DNA"/>
</dbReference>
<evidence type="ECO:0000313" key="2">
    <source>
        <dbReference type="Proteomes" id="UP001497680"/>
    </source>
</evidence>
<comment type="caution">
    <text evidence="1">The sequence shown here is derived from an EMBL/GenBank/DDBJ whole genome shotgun (WGS) entry which is preliminary data.</text>
</comment>
<reference evidence="1 2" key="1">
    <citation type="journal article" date="2022" name="New Phytol.">
        <title>Ecological generalism drives hyperdiversity of secondary metabolite gene clusters in xylarialean endophytes.</title>
        <authorList>
            <person name="Franco M.E.E."/>
            <person name="Wisecaver J.H."/>
            <person name="Arnold A.E."/>
            <person name="Ju Y.M."/>
            <person name="Slot J.C."/>
            <person name="Ahrendt S."/>
            <person name="Moore L.P."/>
            <person name="Eastman K.E."/>
            <person name="Scott K."/>
            <person name="Konkel Z."/>
            <person name="Mondo S.J."/>
            <person name="Kuo A."/>
            <person name="Hayes R.D."/>
            <person name="Haridas S."/>
            <person name="Andreopoulos B."/>
            <person name="Riley R."/>
            <person name="LaButti K."/>
            <person name="Pangilinan J."/>
            <person name="Lipzen A."/>
            <person name="Amirebrahimi M."/>
            <person name="Yan J."/>
            <person name="Adam C."/>
            <person name="Keymanesh K."/>
            <person name="Ng V."/>
            <person name="Louie K."/>
            <person name="Northen T."/>
            <person name="Drula E."/>
            <person name="Henrissat B."/>
            <person name="Hsieh H.M."/>
            <person name="Youens-Clark K."/>
            <person name="Lutzoni F."/>
            <person name="Miadlikowska J."/>
            <person name="Eastwood D.C."/>
            <person name="Hamelin R.C."/>
            <person name="Grigoriev I.V."/>
            <person name="U'Ren J.M."/>
        </authorList>
    </citation>
    <scope>NUCLEOTIDE SEQUENCE [LARGE SCALE GENOMIC DNA]</scope>
    <source>
        <strain evidence="1 2">ER1909</strain>
    </source>
</reference>
<dbReference type="Proteomes" id="UP001497680">
    <property type="component" value="Unassembled WGS sequence"/>
</dbReference>
<keyword evidence="2" id="KW-1185">Reference proteome</keyword>
<organism evidence="1 2">
    <name type="scientific">Hypoxylon rubiginosum</name>
    <dbReference type="NCBI Taxonomy" id="110542"/>
    <lineage>
        <taxon>Eukaryota</taxon>
        <taxon>Fungi</taxon>
        <taxon>Dikarya</taxon>
        <taxon>Ascomycota</taxon>
        <taxon>Pezizomycotina</taxon>
        <taxon>Sordariomycetes</taxon>
        <taxon>Xylariomycetidae</taxon>
        <taxon>Xylariales</taxon>
        <taxon>Hypoxylaceae</taxon>
        <taxon>Hypoxylon</taxon>
    </lineage>
</organism>
<sequence length="603" mass="66879">MGLYSKLPGELEEVDVIVAGGGSAGCIVASRLSDADPSLSILLIESGTNNYNDPNIVYPAFVFNHIMPGSKYTNFYKGNKSDILNERELVLPTGGVLGGGSSINMVLYSRAQRSDIDSWKAPGWSADELLHYMKKLETYHGPGNGDRHGYNGPIHVSDDVYRVREWDDDFMRSINRAGWPEIKDMNDLDSINGATRALRYVDSEGKRQDTAHRYLHPRLQDGKHPNLHVLIESKVERVLFESQRAVGITYISNSLFQPSSSGSQNLSRTIKARKMVVVSCGTVGTPLVLQRSGVGDSKILKRAGVPIVANVPGVGRDYEDHQIMLYGYKSNLAPEETLDAFNTGRLDREALVANKDKLLSWNSLDIQCKLRPTEADVTELGPEFKAIWNREFKNKPDKAWQMLIPVQCFPGDPTGFPIGQYFSVATYPVFPLSRGHVHITGPGLDDQLDFNLGFLSNHMDMKNHLWGYKKQREIVRRLQSYRGEIAELHPPFPPSSKAACIETSTPLGNVVDIEYTASDDAIIENWVREHVDTAWHPVGSCKMLPYEKMGAVDPTLNVHGVQNLKVADLSILPTNVGSNPHNTAMAIGEKASDIIIQELGLNE</sequence>
<accession>A0ACC0CQD8</accession>
<gene>
    <name evidence="1" type="ORF">F4821DRAFT_206499</name>
</gene>